<gene>
    <name evidence="2" type="ORF">F53441_6798</name>
</gene>
<evidence type="ECO:0000313" key="2">
    <source>
        <dbReference type="EMBL" id="KAF4450014.1"/>
    </source>
</evidence>
<feature type="region of interest" description="Disordered" evidence="1">
    <location>
        <begin position="126"/>
        <end position="150"/>
    </location>
</feature>
<feature type="compositionally biased region" description="Acidic residues" evidence="1">
    <location>
        <begin position="132"/>
        <end position="150"/>
    </location>
</feature>
<sequence length="150" mass="17431">MTETNDMRAVEDIFLDISIHQVYNPIAGTYVEPWKSMYVDSIRERRYGDAIWARVCIEGEVEDGIIRSIGPNNDMTVLDDIKDTALEAKSGDPEWYREAIQFYKNTSSKDGHPEIIELIFEVDRMDVPQREDETEDEDGEEEDLEFDCKL</sequence>
<reference evidence="2" key="1">
    <citation type="submission" date="2020-01" db="EMBL/GenBank/DDBJ databases">
        <title>Identification and distribution of gene clusters putatively required for synthesis of sphingolipid metabolism inhibitors in phylogenetically diverse species of the filamentous fungus Fusarium.</title>
        <authorList>
            <person name="Kim H.-S."/>
            <person name="Busman M."/>
            <person name="Brown D.W."/>
            <person name="Divon H."/>
            <person name="Uhlig S."/>
            <person name="Proctor R.H."/>
        </authorList>
    </citation>
    <scope>NUCLEOTIDE SEQUENCE</scope>
    <source>
        <strain evidence="2">NRRL 53441</strain>
    </source>
</reference>
<evidence type="ECO:0000256" key="1">
    <source>
        <dbReference type="SAM" id="MobiDB-lite"/>
    </source>
</evidence>
<dbReference type="AlphaFoldDB" id="A0A8H4NSX9"/>
<organism evidence="2 3">
    <name type="scientific">Fusarium austroafricanum</name>
    <dbReference type="NCBI Taxonomy" id="2364996"/>
    <lineage>
        <taxon>Eukaryota</taxon>
        <taxon>Fungi</taxon>
        <taxon>Dikarya</taxon>
        <taxon>Ascomycota</taxon>
        <taxon>Pezizomycotina</taxon>
        <taxon>Sordariomycetes</taxon>
        <taxon>Hypocreomycetidae</taxon>
        <taxon>Hypocreales</taxon>
        <taxon>Nectriaceae</taxon>
        <taxon>Fusarium</taxon>
        <taxon>Fusarium concolor species complex</taxon>
    </lineage>
</organism>
<comment type="caution">
    <text evidence="2">The sequence shown here is derived from an EMBL/GenBank/DDBJ whole genome shotgun (WGS) entry which is preliminary data.</text>
</comment>
<protein>
    <submittedName>
        <fullName evidence="2">Uncharacterized protein</fullName>
    </submittedName>
</protein>
<accession>A0A8H4NSX9</accession>
<proteinExistence type="predicted"/>
<dbReference type="EMBL" id="JAADJG010000261">
    <property type="protein sequence ID" value="KAF4450014.1"/>
    <property type="molecule type" value="Genomic_DNA"/>
</dbReference>
<dbReference type="Proteomes" id="UP000605986">
    <property type="component" value="Unassembled WGS sequence"/>
</dbReference>
<keyword evidence="3" id="KW-1185">Reference proteome</keyword>
<evidence type="ECO:0000313" key="3">
    <source>
        <dbReference type="Proteomes" id="UP000605986"/>
    </source>
</evidence>
<dbReference type="OrthoDB" id="5100247at2759"/>
<name>A0A8H4NSX9_9HYPO</name>